<dbReference type="GeneID" id="5967777"/>
<dbReference type="InParanoid" id="Q0V562"/>
<gene>
    <name evidence="2" type="ORF">SNOG_00852</name>
</gene>
<evidence type="ECO:0000313" key="3">
    <source>
        <dbReference type="Proteomes" id="UP000001055"/>
    </source>
</evidence>
<dbReference type="RefSeq" id="XP_001791523.1">
    <property type="nucleotide sequence ID" value="XM_001791471.1"/>
</dbReference>
<evidence type="ECO:0000313" key="2">
    <source>
        <dbReference type="EMBL" id="EAT92347.1"/>
    </source>
</evidence>
<organism evidence="2 3">
    <name type="scientific">Phaeosphaeria nodorum (strain SN15 / ATCC MYA-4574 / FGSC 10173)</name>
    <name type="common">Glume blotch fungus</name>
    <name type="synonym">Parastagonospora nodorum</name>
    <dbReference type="NCBI Taxonomy" id="321614"/>
    <lineage>
        <taxon>Eukaryota</taxon>
        <taxon>Fungi</taxon>
        <taxon>Dikarya</taxon>
        <taxon>Ascomycota</taxon>
        <taxon>Pezizomycotina</taxon>
        <taxon>Dothideomycetes</taxon>
        <taxon>Pleosporomycetidae</taxon>
        <taxon>Pleosporales</taxon>
        <taxon>Pleosporineae</taxon>
        <taxon>Phaeosphaeriaceae</taxon>
        <taxon>Parastagonospora</taxon>
    </lineage>
</organism>
<dbReference type="HOGENOM" id="CLU_1454901_0_0_1"/>
<reference evidence="3" key="1">
    <citation type="journal article" date="2007" name="Plant Cell">
        <title>Dothideomycete-plant interactions illuminated by genome sequencing and EST analysis of the wheat pathogen Stagonospora nodorum.</title>
        <authorList>
            <person name="Hane J.K."/>
            <person name="Lowe R.G."/>
            <person name="Solomon P.S."/>
            <person name="Tan K.C."/>
            <person name="Schoch C.L."/>
            <person name="Spatafora J.W."/>
            <person name="Crous P.W."/>
            <person name="Kodira C."/>
            <person name="Birren B.W."/>
            <person name="Galagan J.E."/>
            <person name="Torriani S.F."/>
            <person name="McDonald B.A."/>
            <person name="Oliver R.P."/>
        </authorList>
    </citation>
    <scope>NUCLEOTIDE SEQUENCE [LARGE SCALE GENOMIC DNA]</scope>
    <source>
        <strain evidence="3">SN15 / ATCC MYA-4574 / FGSC 10173</strain>
    </source>
</reference>
<sequence>MECMTEANVHIIACLSFQQQSCPQTLRDRAVVSSTTTSRLLLAHPRAGQSASQQWDKARRQRHLTPVSLDHPHPKTLPPPIATPDPRPFSHIRHSPGPAAVLCASLPRLHRPDVARASTTSTRHSATARLPPLPTRCTARPLHHSATHEFLIRLSTVAVASDCLWCCDAAVKPLKRRGRASREKCP</sequence>
<proteinExistence type="predicted"/>
<dbReference type="Proteomes" id="UP000001055">
    <property type="component" value="Unassembled WGS sequence"/>
</dbReference>
<dbReference type="KEGG" id="pno:SNOG_00852"/>
<accession>Q0V562</accession>
<name>Q0V562_PHANO</name>
<feature type="region of interest" description="Disordered" evidence="1">
    <location>
        <begin position="45"/>
        <end position="82"/>
    </location>
</feature>
<evidence type="ECO:0000256" key="1">
    <source>
        <dbReference type="SAM" id="MobiDB-lite"/>
    </source>
</evidence>
<dbReference type="EMBL" id="CH445325">
    <property type="protein sequence ID" value="EAT92347.1"/>
    <property type="molecule type" value="Genomic_DNA"/>
</dbReference>
<protein>
    <submittedName>
        <fullName evidence="2">Uncharacterized protein</fullName>
    </submittedName>
</protein>
<dbReference type="AlphaFoldDB" id="Q0V562"/>